<dbReference type="AlphaFoldDB" id="A0A9W7W2Q9"/>
<sequence length="585" mass="65518">MSEPNPSLFSQYSHFHAREDRSVKLGNSNGIKYEKQEPSDQQKSSDKGDGKRSEAKVDIYNSKETLILPKAIGENVLKRFSKHARDGNISTGNKKNPTYILPGFTCCQPSTDAVKWLMDWCQANDGVDDTSPPTADDIGEDLVFKIDVYATMRAIQFFSPKSLEDSLHKIIKAEPMPAQALVALWDLLGKNATHRLMKDAVFSLNRFYRKNEIDPEENEKMENYISYEDELDRMFAEARVRKPKTDAPADGRTGDATGGDGGWEQEGDESAGAGAGGDGAGAGASGGWGRDYDFGGNGGAGTEASCFRLLTPSCLLKTLCFFKMGNPNFRGNNAAIAKPYVQLIETIQSTQPTTFRQKPRKIVLNVDVYTPDGRVVVSNLSIRGLKRFIRHAWAQLPRHNMTADPNQTVLEYHLPKRIGLVDRYPTDEAITILMAFIDANKYSNDKPIMTLPTLGVPDLEHAIEVFSLARTLDMTLTTRPLSQEIAAKMRESPITIKELSACWELLDTSKHLLIVEAIRTLTTFYTESKIPHEQNREIEEYYSKDAVLEDLFGVEEARQKRHRKEAERMRQARKQLAAQGQRQAQ</sequence>
<dbReference type="OrthoDB" id="10429784at2759"/>
<evidence type="ECO:0000313" key="2">
    <source>
        <dbReference type="EMBL" id="KAH9827649.1"/>
    </source>
</evidence>
<proteinExistence type="predicted"/>
<feature type="compositionally biased region" description="Gly residues" evidence="1">
    <location>
        <begin position="273"/>
        <end position="282"/>
    </location>
</feature>
<organism evidence="2 3">
    <name type="scientific">Teratosphaeria destructans</name>
    <dbReference type="NCBI Taxonomy" id="418781"/>
    <lineage>
        <taxon>Eukaryota</taxon>
        <taxon>Fungi</taxon>
        <taxon>Dikarya</taxon>
        <taxon>Ascomycota</taxon>
        <taxon>Pezizomycotina</taxon>
        <taxon>Dothideomycetes</taxon>
        <taxon>Dothideomycetidae</taxon>
        <taxon>Mycosphaerellales</taxon>
        <taxon>Teratosphaeriaceae</taxon>
        <taxon>Teratosphaeria</taxon>
    </lineage>
</organism>
<evidence type="ECO:0000313" key="3">
    <source>
        <dbReference type="Proteomes" id="UP001138500"/>
    </source>
</evidence>
<feature type="region of interest" description="Disordered" evidence="1">
    <location>
        <begin position="241"/>
        <end position="282"/>
    </location>
</feature>
<feature type="region of interest" description="Disordered" evidence="1">
    <location>
        <begin position="559"/>
        <end position="585"/>
    </location>
</feature>
<accession>A0A9W7W2Q9</accession>
<feature type="compositionally biased region" description="Polar residues" evidence="1">
    <location>
        <begin position="1"/>
        <end position="13"/>
    </location>
</feature>
<feature type="compositionally biased region" description="Basic and acidic residues" evidence="1">
    <location>
        <begin position="241"/>
        <end position="253"/>
    </location>
</feature>
<feature type="region of interest" description="Disordered" evidence="1">
    <location>
        <begin position="1"/>
        <end position="55"/>
    </location>
</feature>
<protein>
    <submittedName>
        <fullName evidence="2">Uncharacterized protein</fullName>
    </submittedName>
</protein>
<keyword evidence="3" id="KW-1185">Reference proteome</keyword>
<dbReference type="EMBL" id="RIBY02001867">
    <property type="protein sequence ID" value="KAH9827649.1"/>
    <property type="molecule type" value="Genomic_DNA"/>
</dbReference>
<reference evidence="2 3" key="2">
    <citation type="journal article" date="2021" name="Curr. Genet.">
        <title>Genetic response to nitrogen starvation in the aggressive Eucalyptus foliar pathogen Teratosphaeria destructans.</title>
        <authorList>
            <person name="Havenga M."/>
            <person name="Wingfield B.D."/>
            <person name="Wingfield M.J."/>
            <person name="Dreyer L.L."/>
            <person name="Roets F."/>
            <person name="Aylward J."/>
        </authorList>
    </citation>
    <scope>NUCLEOTIDE SEQUENCE [LARGE SCALE GENOMIC DNA]</scope>
    <source>
        <strain evidence="2">CMW44962</strain>
    </source>
</reference>
<evidence type="ECO:0000256" key="1">
    <source>
        <dbReference type="SAM" id="MobiDB-lite"/>
    </source>
</evidence>
<feature type="compositionally biased region" description="Basic and acidic residues" evidence="1">
    <location>
        <begin position="32"/>
        <end position="55"/>
    </location>
</feature>
<reference evidence="2 3" key="1">
    <citation type="journal article" date="2018" name="IMA Fungus">
        <title>IMA Genome-F 10: Nine draft genome sequences of Claviceps purpurea s.lat., including C. arundinis, C. humidiphila, and C. cf. spartinae, pseudomolecules for the pitch canker pathogen Fusarium circinatum, draft genome of Davidsoniella eucalypti, Grosmannia galeiformis, Quambalaria eucalypti, and Teratosphaeria destructans.</title>
        <authorList>
            <person name="Wingfield B.D."/>
            <person name="Liu M."/>
            <person name="Nguyen H.D."/>
            <person name="Lane F.A."/>
            <person name="Morgan S.W."/>
            <person name="De Vos L."/>
            <person name="Wilken P.M."/>
            <person name="Duong T.A."/>
            <person name="Aylward J."/>
            <person name="Coetzee M.P."/>
            <person name="Dadej K."/>
            <person name="De Beer Z.W."/>
            <person name="Findlay W."/>
            <person name="Havenga M."/>
            <person name="Kolarik M."/>
            <person name="Menzies J.G."/>
            <person name="Naidoo K."/>
            <person name="Pochopski O."/>
            <person name="Shoukouhi P."/>
            <person name="Santana Q.C."/>
            <person name="Seifert K.A."/>
            <person name="Soal N."/>
            <person name="Steenkamp E.T."/>
            <person name="Tatham C.T."/>
            <person name="van der Nest M.A."/>
            <person name="Wingfield M.J."/>
        </authorList>
    </citation>
    <scope>NUCLEOTIDE SEQUENCE [LARGE SCALE GENOMIC DNA]</scope>
    <source>
        <strain evidence="2">CMW44962</strain>
    </source>
</reference>
<name>A0A9W7W2Q9_9PEZI</name>
<comment type="caution">
    <text evidence="2">The sequence shown here is derived from an EMBL/GenBank/DDBJ whole genome shotgun (WGS) entry which is preliminary data.</text>
</comment>
<gene>
    <name evidence="2" type="ORF">Tdes44962_MAKER00375</name>
</gene>
<dbReference type="Proteomes" id="UP001138500">
    <property type="component" value="Unassembled WGS sequence"/>
</dbReference>